<feature type="compositionally biased region" description="Low complexity" evidence="1">
    <location>
        <begin position="384"/>
        <end position="412"/>
    </location>
</feature>
<organism evidence="3 4">
    <name type="scientific">Cronartium quercuum f. sp. fusiforme G11</name>
    <dbReference type="NCBI Taxonomy" id="708437"/>
    <lineage>
        <taxon>Eukaryota</taxon>
        <taxon>Fungi</taxon>
        <taxon>Dikarya</taxon>
        <taxon>Basidiomycota</taxon>
        <taxon>Pucciniomycotina</taxon>
        <taxon>Pucciniomycetes</taxon>
        <taxon>Pucciniales</taxon>
        <taxon>Coleosporiaceae</taxon>
        <taxon>Cronartium</taxon>
    </lineage>
</organism>
<keyword evidence="4" id="KW-1185">Reference proteome</keyword>
<dbReference type="Proteomes" id="UP000886653">
    <property type="component" value="Unassembled WGS sequence"/>
</dbReference>
<reference evidence="3" key="1">
    <citation type="submission" date="2013-11" db="EMBL/GenBank/DDBJ databases">
        <title>Genome sequence of the fusiform rust pathogen reveals effectors for host alternation and coevolution with pine.</title>
        <authorList>
            <consortium name="DOE Joint Genome Institute"/>
            <person name="Smith K."/>
            <person name="Pendleton A."/>
            <person name="Kubisiak T."/>
            <person name="Anderson C."/>
            <person name="Salamov A."/>
            <person name="Aerts A."/>
            <person name="Riley R."/>
            <person name="Clum A."/>
            <person name="Lindquist E."/>
            <person name="Ence D."/>
            <person name="Campbell M."/>
            <person name="Kronenberg Z."/>
            <person name="Feau N."/>
            <person name="Dhillon B."/>
            <person name="Hamelin R."/>
            <person name="Burleigh J."/>
            <person name="Smith J."/>
            <person name="Yandell M."/>
            <person name="Nelson C."/>
            <person name="Grigoriev I."/>
            <person name="Davis J."/>
        </authorList>
    </citation>
    <scope>NUCLEOTIDE SEQUENCE</scope>
    <source>
        <strain evidence="3">G11</strain>
    </source>
</reference>
<dbReference type="AlphaFoldDB" id="A0A9P6NBH5"/>
<evidence type="ECO:0000313" key="3">
    <source>
        <dbReference type="EMBL" id="KAG0143561.1"/>
    </source>
</evidence>
<gene>
    <name evidence="3" type="ORF">CROQUDRAFT_109123</name>
</gene>
<proteinExistence type="predicted"/>
<name>A0A9P6NBH5_9BASI</name>
<comment type="caution">
    <text evidence="3">The sequence shown here is derived from an EMBL/GenBank/DDBJ whole genome shotgun (WGS) entry which is preliminary data.</text>
</comment>
<feature type="compositionally biased region" description="Basic and acidic residues" evidence="1">
    <location>
        <begin position="366"/>
        <end position="383"/>
    </location>
</feature>
<feature type="compositionally biased region" description="Basic and acidic residues" evidence="1">
    <location>
        <begin position="345"/>
        <end position="358"/>
    </location>
</feature>
<evidence type="ECO:0000313" key="4">
    <source>
        <dbReference type="Proteomes" id="UP000886653"/>
    </source>
</evidence>
<protein>
    <submittedName>
        <fullName evidence="3">Uncharacterized protein</fullName>
    </submittedName>
</protein>
<feature type="chain" id="PRO_5040307997" evidence="2">
    <location>
        <begin position="18"/>
        <end position="429"/>
    </location>
</feature>
<feature type="signal peptide" evidence="2">
    <location>
        <begin position="1"/>
        <end position="17"/>
    </location>
</feature>
<dbReference type="EMBL" id="MU167316">
    <property type="protein sequence ID" value="KAG0143561.1"/>
    <property type="molecule type" value="Genomic_DNA"/>
</dbReference>
<feature type="region of interest" description="Disordered" evidence="1">
    <location>
        <begin position="333"/>
        <end position="417"/>
    </location>
</feature>
<evidence type="ECO:0000256" key="2">
    <source>
        <dbReference type="SAM" id="SignalP"/>
    </source>
</evidence>
<keyword evidence="2" id="KW-0732">Signal</keyword>
<accession>A0A9P6NBH5</accession>
<sequence>MRSALLAVAAFAATVIGHEQLTHNVPRDLPNTRLARRSPAEKAAVDLKDQQDIKCVVQFCGQPTGAVAGGGFGAFFTSVSSVTTFTQANFVFPTPPPSFPGITSLGWDGFSSFFGNNVNGLFTFVTALQGQQAIALQSAVASFQNIVQVLVLITQGFGSGLQWGAIGNFLDPISAVYTQLWQFIQGFMAWISTTFTLNTFGGAVGGNWQLFQQILTQLLSIGQQFQILQTNCLVRGGINLDFFLNQCGFTTFQQYQGLFSYSTSTFISSSFGPWAACIPPAQFPTTFPPFPFPPTGFTPNFIPPVYAQIPPPIIPQQPHVPSIPVFEPLPPFITSHTNNLPPDGDQFHPDGDQFHPDGDQFPPDGDQFHPDGDQSHPDGDQFHPHTNNLPPHTNNLPPHTNNLPPHTNNLPPRGGVTSILQNIAGTRQW</sequence>
<evidence type="ECO:0000256" key="1">
    <source>
        <dbReference type="SAM" id="MobiDB-lite"/>
    </source>
</evidence>